<accession>A0A6G1J193</accession>
<organism evidence="2 3">
    <name type="scientific">Lentithecium fluviatile CBS 122367</name>
    <dbReference type="NCBI Taxonomy" id="1168545"/>
    <lineage>
        <taxon>Eukaryota</taxon>
        <taxon>Fungi</taxon>
        <taxon>Dikarya</taxon>
        <taxon>Ascomycota</taxon>
        <taxon>Pezizomycotina</taxon>
        <taxon>Dothideomycetes</taxon>
        <taxon>Pleosporomycetidae</taxon>
        <taxon>Pleosporales</taxon>
        <taxon>Massarineae</taxon>
        <taxon>Lentitheciaceae</taxon>
        <taxon>Lentithecium</taxon>
    </lineage>
</organism>
<evidence type="ECO:0000313" key="2">
    <source>
        <dbReference type="EMBL" id="KAF2683971.1"/>
    </source>
</evidence>
<evidence type="ECO:0000313" key="3">
    <source>
        <dbReference type="Proteomes" id="UP000799291"/>
    </source>
</evidence>
<feature type="region of interest" description="Disordered" evidence="1">
    <location>
        <begin position="24"/>
        <end position="120"/>
    </location>
</feature>
<name>A0A6G1J193_9PLEO</name>
<keyword evidence="3" id="KW-1185">Reference proteome</keyword>
<gene>
    <name evidence="2" type="ORF">K458DRAFT_404297</name>
</gene>
<dbReference type="OrthoDB" id="3797248at2759"/>
<dbReference type="Proteomes" id="UP000799291">
    <property type="component" value="Unassembled WGS sequence"/>
</dbReference>
<dbReference type="AlphaFoldDB" id="A0A6G1J193"/>
<feature type="compositionally biased region" description="Low complexity" evidence="1">
    <location>
        <begin position="55"/>
        <end position="83"/>
    </location>
</feature>
<evidence type="ECO:0000256" key="1">
    <source>
        <dbReference type="SAM" id="MobiDB-lite"/>
    </source>
</evidence>
<feature type="compositionally biased region" description="Polar residues" evidence="1">
    <location>
        <begin position="33"/>
        <end position="48"/>
    </location>
</feature>
<sequence length="120" mass="12506">MSSKHHIPFPRTFLSLNTPVKKKASDDIVLSASPESELSSHGFLSNRPTPMPRHSSISSVGSVDSVTSSTSSPPAASAPTSPVLDRAVPAFLALNTKSPPPPPPAKAVNVDTAGFLSNRH</sequence>
<dbReference type="EMBL" id="MU005582">
    <property type="protein sequence ID" value="KAF2683971.1"/>
    <property type="molecule type" value="Genomic_DNA"/>
</dbReference>
<proteinExistence type="predicted"/>
<reference evidence="2" key="1">
    <citation type="journal article" date="2020" name="Stud. Mycol.">
        <title>101 Dothideomycetes genomes: a test case for predicting lifestyles and emergence of pathogens.</title>
        <authorList>
            <person name="Haridas S."/>
            <person name="Albert R."/>
            <person name="Binder M."/>
            <person name="Bloem J."/>
            <person name="Labutti K."/>
            <person name="Salamov A."/>
            <person name="Andreopoulos B."/>
            <person name="Baker S."/>
            <person name="Barry K."/>
            <person name="Bills G."/>
            <person name="Bluhm B."/>
            <person name="Cannon C."/>
            <person name="Castanera R."/>
            <person name="Culley D."/>
            <person name="Daum C."/>
            <person name="Ezra D."/>
            <person name="Gonzalez J."/>
            <person name="Henrissat B."/>
            <person name="Kuo A."/>
            <person name="Liang C."/>
            <person name="Lipzen A."/>
            <person name="Lutzoni F."/>
            <person name="Magnuson J."/>
            <person name="Mondo S."/>
            <person name="Nolan M."/>
            <person name="Ohm R."/>
            <person name="Pangilinan J."/>
            <person name="Park H.-J."/>
            <person name="Ramirez L."/>
            <person name="Alfaro M."/>
            <person name="Sun H."/>
            <person name="Tritt A."/>
            <person name="Yoshinaga Y."/>
            <person name="Zwiers L.-H."/>
            <person name="Turgeon B."/>
            <person name="Goodwin S."/>
            <person name="Spatafora J."/>
            <person name="Crous P."/>
            <person name="Grigoriev I."/>
        </authorList>
    </citation>
    <scope>NUCLEOTIDE SEQUENCE</scope>
    <source>
        <strain evidence="2">CBS 122367</strain>
    </source>
</reference>
<protein>
    <submittedName>
        <fullName evidence="2">Uncharacterized protein</fullName>
    </submittedName>
</protein>